<organism evidence="1 2">
    <name type="scientific">Diphasiastrum complanatum</name>
    <name type="common">Issler's clubmoss</name>
    <name type="synonym">Lycopodium complanatum</name>
    <dbReference type="NCBI Taxonomy" id="34168"/>
    <lineage>
        <taxon>Eukaryota</taxon>
        <taxon>Viridiplantae</taxon>
        <taxon>Streptophyta</taxon>
        <taxon>Embryophyta</taxon>
        <taxon>Tracheophyta</taxon>
        <taxon>Lycopodiopsida</taxon>
        <taxon>Lycopodiales</taxon>
        <taxon>Lycopodiaceae</taxon>
        <taxon>Lycopodioideae</taxon>
        <taxon>Diphasiastrum</taxon>
    </lineage>
</organism>
<proteinExistence type="predicted"/>
<gene>
    <name evidence="1" type="ORF">O6H91_13G057800</name>
</gene>
<name>A0ACC2BVK6_DIPCM</name>
<dbReference type="Proteomes" id="UP001162992">
    <property type="component" value="Chromosome 13"/>
</dbReference>
<comment type="caution">
    <text evidence="1">The sequence shown here is derived from an EMBL/GenBank/DDBJ whole genome shotgun (WGS) entry which is preliminary data.</text>
</comment>
<evidence type="ECO:0000313" key="1">
    <source>
        <dbReference type="EMBL" id="KAJ7533633.1"/>
    </source>
</evidence>
<keyword evidence="2" id="KW-1185">Reference proteome</keyword>
<evidence type="ECO:0000313" key="2">
    <source>
        <dbReference type="Proteomes" id="UP001162992"/>
    </source>
</evidence>
<reference evidence="2" key="1">
    <citation type="journal article" date="2024" name="Proc. Natl. Acad. Sci. U.S.A.">
        <title>Extraordinary preservation of gene collinearity over three hundred million years revealed in homosporous lycophytes.</title>
        <authorList>
            <person name="Li C."/>
            <person name="Wickell D."/>
            <person name="Kuo L.Y."/>
            <person name="Chen X."/>
            <person name="Nie B."/>
            <person name="Liao X."/>
            <person name="Peng D."/>
            <person name="Ji J."/>
            <person name="Jenkins J."/>
            <person name="Williams M."/>
            <person name="Shu S."/>
            <person name="Plott C."/>
            <person name="Barry K."/>
            <person name="Rajasekar S."/>
            <person name="Grimwood J."/>
            <person name="Han X."/>
            <person name="Sun S."/>
            <person name="Hou Z."/>
            <person name="He W."/>
            <person name="Dai G."/>
            <person name="Sun C."/>
            <person name="Schmutz J."/>
            <person name="Leebens-Mack J.H."/>
            <person name="Li F.W."/>
            <person name="Wang L."/>
        </authorList>
    </citation>
    <scope>NUCLEOTIDE SEQUENCE [LARGE SCALE GENOMIC DNA]</scope>
    <source>
        <strain evidence="2">cv. PW_Plant_1</strain>
    </source>
</reference>
<protein>
    <submittedName>
        <fullName evidence="1">Uncharacterized protein</fullName>
    </submittedName>
</protein>
<dbReference type="EMBL" id="CM055104">
    <property type="protein sequence ID" value="KAJ7533633.1"/>
    <property type="molecule type" value="Genomic_DNA"/>
</dbReference>
<sequence length="126" mass="13505">MQGDHPSIPSYGGGASPRGKSGWSAHGATPVVIDARPLGRRPERRHDSTASNKHNEEARMQQAKRAALVRLQTVGATGNYRAFDSHFGNYLLPVIPVHLLSKPQSIPSPVSSGSSQSYDFVDSSAK</sequence>
<accession>A0ACC2BVK6</accession>